<comment type="subcellular location">
    <subcellularLocation>
        <location evidence="2">Mitochondrion</location>
    </subcellularLocation>
    <subcellularLocation>
        <location evidence="1">Nucleus</location>
    </subcellularLocation>
</comment>
<organism evidence="16">
    <name type="scientific">Fagus sylvatica</name>
    <name type="common">Beechnut</name>
    <dbReference type="NCBI Taxonomy" id="28930"/>
    <lineage>
        <taxon>Eukaryota</taxon>
        <taxon>Viridiplantae</taxon>
        <taxon>Streptophyta</taxon>
        <taxon>Embryophyta</taxon>
        <taxon>Tracheophyta</taxon>
        <taxon>Spermatophyta</taxon>
        <taxon>Magnoliopsida</taxon>
        <taxon>eudicotyledons</taxon>
        <taxon>Gunneridae</taxon>
        <taxon>Pentapetalae</taxon>
        <taxon>rosids</taxon>
        <taxon>fabids</taxon>
        <taxon>Fagales</taxon>
        <taxon>Fagaceae</taxon>
        <taxon>Fagus</taxon>
    </lineage>
</organism>
<evidence type="ECO:0000256" key="10">
    <source>
        <dbReference type="ARBA" id="ARBA00032947"/>
    </source>
</evidence>
<dbReference type="GO" id="GO:0044545">
    <property type="term" value="C:NSL complex"/>
    <property type="evidence" value="ECO:0007669"/>
    <property type="project" value="TreeGrafter"/>
</dbReference>
<feature type="compositionally biased region" description="Polar residues" evidence="14">
    <location>
        <begin position="1"/>
        <end position="16"/>
    </location>
</feature>
<reference evidence="16" key="1">
    <citation type="submission" date="2018-02" db="EMBL/GenBank/DDBJ databases">
        <authorList>
            <person name="Cohen D.B."/>
            <person name="Kent A.D."/>
        </authorList>
    </citation>
    <scope>NUCLEOTIDE SEQUENCE</scope>
</reference>
<evidence type="ECO:0000259" key="15">
    <source>
        <dbReference type="Pfam" id="PF13891"/>
    </source>
</evidence>
<evidence type="ECO:0000256" key="3">
    <source>
        <dbReference type="ARBA" id="ARBA00015508"/>
    </source>
</evidence>
<evidence type="ECO:0000256" key="1">
    <source>
        <dbReference type="ARBA" id="ARBA00004123"/>
    </source>
</evidence>
<evidence type="ECO:0000313" key="16">
    <source>
        <dbReference type="EMBL" id="SPD01426.1"/>
    </source>
</evidence>
<protein>
    <recommendedName>
        <fullName evidence="3">KAT8 regulatory NSL complex subunit 2</fullName>
    </recommendedName>
    <alternativeName>
        <fullName evidence="11">NSL complex protein NSL2</fullName>
    </alternativeName>
    <alternativeName>
        <fullName evidence="10">Non-specific lethal 2 homolog</fullName>
    </alternativeName>
</protein>
<keyword evidence="7" id="KW-0156">Chromatin regulator</keyword>
<evidence type="ECO:0000256" key="12">
    <source>
        <dbReference type="ARBA" id="ARBA00093359"/>
    </source>
</evidence>
<gene>
    <name evidence="16" type="ORF">FSB_LOCUS29308</name>
    <name evidence="17" type="ORF">FSB_LOCUS30729</name>
</gene>
<dbReference type="InterPro" id="IPR026316">
    <property type="entry name" value="NSL2"/>
</dbReference>
<dbReference type="AlphaFoldDB" id="A0A2N9GFV6"/>
<evidence type="ECO:0000313" key="17">
    <source>
        <dbReference type="EMBL" id="SPD02847.1"/>
    </source>
</evidence>
<comment type="function">
    <text evidence="12">Non-catalytic component of the NSL histone acetyltransferase complex, a multiprotein complex that mediates histone H4 acetylation at 'Lys-5'- and 'Lys-8' (H4K5ac and H4K8ac) at transcription start sites and promotes transcription initiation. Required for NSL complex stability and for transcription of intraciliary transport genes in both ciliated and non-ciliated cells by regulating histone H4 acetylation at 'Lys-5'- and 'Lys-12' (H4K5ac and H4K12ac). This is necessary for cilium assembly in ciliated cells and for organization of the microtubule cytoskeleton in non-ciliated cells. Required within the NSL complex to maintain nuclear architecture stability by promoting KAT8-mediated acetylation of lamin LMNA.</text>
</comment>
<dbReference type="PANTHER" id="PTHR13453:SF1">
    <property type="entry name" value="KAT8 REGULATORY NSL COMPLEX SUBUNIT 2"/>
    <property type="match status" value="1"/>
</dbReference>
<dbReference type="EMBL" id="OIVN01002200">
    <property type="protein sequence ID" value="SPD01426.1"/>
    <property type="molecule type" value="Genomic_DNA"/>
</dbReference>
<dbReference type="EMBL" id="OIVN01002344">
    <property type="protein sequence ID" value="SPD02847.1"/>
    <property type="molecule type" value="Genomic_DNA"/>
</dbReference>
<evidence type="ECO:0000256" key="2">
    <source>
        <dbReference type="ARBA" id="ARBA00004173"/>
    </source>
</evidence>
<keyword evidence="4" id="KW-1017">Isopeptide bond</keyword>
<dbReference type="GO" id="GO:0005739">
    <property type="term" value="C:mitochondrion"/>
    <property type="evidence" value="ECO:0007669"/>
    <property type="project" value="UniProtKB-SubCell"/>
</dbReference>
<accession>A0A2N9GFV6</accession>
<evidence type="ECO:0000256" key="14">
    <source>
        <dbReference type="SAM" id="MobiDB-lite"/>
    </source>
</evidence>
<comment type="subunit">
    <text evidence="13">Component of the NSL complex at least composed of KAT8/MOF, KANSL1, KANSL2, KANSL3, MCRS1, PHF20, OGT1/OGT, WDR5 and HCFC1.</text>
</comment>
<keyword evidence="5" id="KW-0597">Phosphoprotein</keyword>
<keyword evidence="6" id="KW-0832">Ubl conjugation</keyword>
<dbReference type="GO" id="GO:0005634">
    <property type="term" value="C:nucleus"/>
    <property type="evidence" value="ECO:0007669"/>
    <property type="project" value="UniProtKB-SubCell"/>
</dbReference>
<dbReference type="PANTHER" id="PTHR13453">
    <property type="entry name" value="KAT8 REGULATORY NSL COMPLEX SUBUNIT 2"/>
    <property type="match status" value="1"/>
</dbReference>
<evidence type="ECO:0000256" key="5">
    <source>
        <dbReference type="ARBA" id="ARBA00022553"/>
    </source>
</evidence>
<evidence type="ECO:0000256" key="8">
    <source>
        <dbReference type="ARBA" id="ARBA00023128"/>
    </source>
</evidence>
<sequence>MASASKHQNPSTTTPKTPIALDPTTTTLSRASHLTRQELLRRRSHHLKQLSKCYRAHYWALMDQLKLQYKHYYWKFGVSPFQQDAAESNERDIQTQAANSEACDNNNNNYNNQRCVFVACKQKAMPLTSFCHLHILSDSKQKLYKPCTYVTRRYLYIPAQFFFA</sequence>
<dbReference type="Pfam" id="PF13891">
    <property type="entry name" value="zf-C3HC3H_KANSL2"/>
    <property type="match status" value="1"/>
</dbReference>
<proteinExistence type="predicted"/>
<evidence type="ECO:0000256" key="7">
    <source>
        <dbReference type="ARBA" id="ARBA00022853"/>
    </source>
</evidence>
<keyword evidence="8" id="KW-0496">Mitochondrion</keyword>
<evidence type="ECO:0000256" key="13">
    <source>
        <dbReference type="ARBA" id="ARBA00093543"/>
    </source>
</evidence>
<evidence type="ECO:0000256" key="6">
    <source>
        <dbReference type="ARBA" id="ARBA00022843"/>
    </source>
</evidence>
<evidence type="ECO:0000256" key="11">
    <source>
        <dbReference type="ARBA" id="ARBA00033378"/>
    </source>
</evidence>
<feature type="domain" description="KANL2-like probable zinc-finger" evidence="15">
    <location>
        <begin position="115"/>
        <end position="151"/>
    </location>
</feature>
<evidence type="ECO:0000256" key="9">
    <source>
        <dbReference type="ARBA" id="ARBA00023242"/>
    </source>
</evidence>
<evidence type="ECO:0000256" key="4">
    <source>
        <dbReference type="ARBA" id="ARBA00022499"/>
    </source>
</evidence>
<dbReference type="InterPro" id="IPR025927">
    <property type="entry name" value="Znf_KANL2-like"/>
</dbReference>
<feature type="region of interest" description="Disordered" evidence="14">
    <location>
        <begin position="1"/>
        <end position="23"/>
    </location>
</feature>
<keyword evidence="9" id="KW-0539">Nucleus</keyword>
<name>A0A2N9GFV6_FAGSY</name>
<dbReference type="GO" id="GO:0006325">
    <property type="term" value="P:chromatin organization"/>
    <property type="evidence" value="ECO:0007669"/>
    <property type="project" value="UniProtKB-KW"/>
</dbReference>